<dbReference type="Pfam" id="PF21926">
    <property type="entry name" value="FeeM"/>
    <property type="match status" value="1"/>
</dbReference>
<feature type="domain" description="N-acyl amino acid synthase FeeM catalytic core" evidence="1">
    <location>
        <begin position="33"/>
        <end position="151"/>
    </location>
</feature>
<name>A0A7W7T213_9PSEU</name>
<keyword evidence="3" id="KW-1185">Reference proteome</keyword>
<evidence type="ECO:0000313" key="3">
    <source>
        <dbReference type="Proteomes" id="UP000542674"/>
    </source>
</evidence>
<proteinExistence type="predicted"/>
<accession>A0A7W7T213</accession>
<organism evidence="2 3">
    <name type="scientific">Saccharothrix violaceirubra</name>
    <dbReference type="NCBI Taxonomy" id="413306"/>
    <lineage>
        <taxon>Bacteria</taxon>
        <taxon>Bacillati</taxon>
        <taxon>Actinomycetota</taxon>
        <taxon>Actinomycetes</taxon>
        <taxon>Pseudonocardiales</taxon>
        <taxon>Pseudonocardiaceae</taxon>
        <taxon>Saccharothrix</taxon>
    </lineage>
</organism>
<comment type="caution">
    <text evidence="2">The sequence shown here is derived from an EMBL/GenBank/DDBJ whole genome shotgun (WGS) entry which is preliminary data.</text>
</comment>
<dbReference type="CDD" id="cd04301">
    <property type="entry name" value="NAT_SF"/>
    <property type="match status" value="1"/>
</dbReference>
<dbReference type="InterPro" id="IPR054597">
    <property type="entry name" value="FeeM_cat"/>
</dbReference>
<gene>
    <name evidence="2" type="ORF">F4559_002453</name>
</gene>
<dbReference type="Proteomes" id="UP000542674">
    <property type="component" value="Unassembled WGS sequence"/>
</dbReference>
<protein>
    <recommendedName>
        <fullName evidence="1">N-acyl amino acid synthase FeeM catalytic core domain-containing protein</fullName>
    </recommendedName>
</protein>
<dbReference type="EMBL" id="JACHJS010000001">
    <property type="protein sequence ID" value="MBB4965094.1"/>
    <property type="molecule type" value="Genomic_DNA"/>
</dbReference>
<sequence>MGWKFVEPSKDPRRPLRIYRATTAEHLDRVDLLWKEVYGRECGWLAAGAGTPRTDGFHPHSVYLLADVDGETVGTMRLVRDSPEQGLPVGRFLPVADLKGPVTLECQRLMVLAEHRRRRWPELPFGVLAALIKACLHWCVRTDVTHVLADVFLDTATTPMAPLVELGFAETGRTFVDTELHEPSKSTVLVMRINELVSRSFRADNPFYRYLMDFDPIIDLTPLGTADHEH</sequence>
<dbReference type="AlphaFoldDB" id="A0A7W7T213"/>
<dbReference type="RefSeq" id="WP_184668481.1">
    <property type="nucleotide sequence ID" value="NZ_BAABAI010000013.1"/>
</dbReference>
<dbReference type="InterPro" id="IPR016181">
    <property type="entry name" value="Acyl_CoA_acyltransferase"/>
</dbReference>
<dbReference type="Gene3D" id="3.40.630.30">
    <property type="match status" value="1"/>
</dbReference>
<dbReference type="SUPFAM" id="SSF55729">
    <property type="entry name" value="Acyl-CoA N-acyltransferases (Nat)"/>
    <property type="match status" value="1"/>
</dbReference>
<reference evidence="2 3" key="1">
    <citation type="submission" date="2020-08" db="EMBL/GenBank/DDBJ databases">
        <title>Sequencing the genomes of 1000 actinobacteria strains.</title>
        <authorList>
            <person name="Klenk H.-P."/>
        </authorList>
    </citation>
    <scope>NUCLEOTIDE SEQUENCE [LARGE SCALE GENOMIC DNA]</scope>
    <source>
        <strain evidence="2 3">DSM 45084</strain>
    </source>
</reference>
<evidence type="ECO:0000259" key="1">
    <source>
        <dbReference type="Pfam" id="PF21926"/>
    </source>
</evidence>
<evidence type="ECO:0000313" key="2">
    <source>
        <dbReference type="EMBL" id="MBB4965094.1"/>
    </source>
</evidence>